<evidence type="ECO:0000313" key="4">
    <source>
        <dbReference type="EMBL" id="TDD62279.1"/>
    </source>
</evidence>
<protein>
    <submittedName>
        <fullName evidence="4">GNAT family N-acetyltransferase</fullName>
    </submittedName>
</protein>
<proteinExistence type="predicted"/>
<dbReference type="Pfam" id="PF00583">
    <property type="entry name" value="Acetyltransf_1"/>
    <property type="match status" value="1"/>
</dbReference>
<dbReference type="Gene3D" id="3.40.630.30">
    <property type="match status" value="1"/>
</dbReference>
<evidence type="ECO:0000259" key="3">
    <source>
        <dbReference type="PROSITE" id="PS51186"/>
    </source>
</evidence>
<dbReference type="EMBL" id="SMKU01000534">
    <property type="protein sequence ID" value="TDD62279.1"/>
    <property type="molecule type" value="Genomic_DNA"/>
</dbReference>
<evidence type="ECO:0000256" key="1">
    <source>
        <dbReference type="ARBA" id="ARBA00022679"/>
    </source>
</evidence>
<dbReference type="InterPro" id="IPR000182">
    <property type="entry name" value="GNAT_dom"/>
</dbReference>
<dbReference type="PANTHER" id="PTHR10545:SF42">
    <property type="entry name" value="ACETYLTRANSFERASE"/>
    <property type="match status" value="1"/>
</dbReference>
<feature type="domain" description="N-acetyltransferase" evidence="3">
    <location>
        <begin position="1"/>
        <end position="137"/>
    </location>
</feature>
<dbReference type="InterPro" id="IPR016181">
    <property type="entry name" value="Acyl_CoA_acyltransferase"/>
</dbReference>
<dbReference type="PROSITE" id="PS51186">
    <property type="entry name" value="GNAT"/>
    <property type="match status" value="1"/>
</dbReference>
<evidence type="ECO:0000313" key="5">
    <source>
        <dbReference type="Proteomes" id="UP000294513"/>
    </source>
</evidence>
<accession>A0A4R4ZW32</accession>
<keyword evidence="5" id="KW-1185">Reference proteome</keyword>
<dbReference type="OrthoDB" id="3375743at2"/>
<sequence length="137" mass="15452">MDGFYGATGLEPPDVRRRQVDLALFSDPPAGYALLAWDASQLVGIASYSFLWPAVGLTRSLYLKELYVAEQRWRSRIGTDLMRALFKVAAKYECSRVEWTTDTDNAGAQRFYRDLGTTQIPKLFYRADRSAIESGLA</sequence>
<dbReference type="SUPFAM" id="SSF55729">
    <property type="entry name" value="Acyl-CoA N-acyltransferases (Nat)"/>
    <property type="match status" value="1"/>
</dbReference>
<organism evidence="4 5">
    <name type="scientific">Actinomadura rubrisoli</name>
    <dbReference type="NCBI Taxonomy" id="2530368"/>
    <lineage>
        <taxon>Bacteria</taxon>
        <taxon>Bacillati</taxon>
        <taxon>Actinomycetota</taxon>
        <taxon>Actinomycetes</taxon>
        <taxon>Streptosporangiales</taxon>
        <taxon>Thermomonosporaceae</taxon>
        <taxon>Actinomadura</taxon>
    </lineage>
</organism>
<dbReference type="CDD" id="cd04301">
    <property type="entry name" value="NAT_SF"/>
    <property type="match status" value="1"/>
</dbReference>
<comment type="caution">
    <text evidence="4">The sequence shown here is derived from an EMBL/GenBank/DDBJ whole genome shotgun (WGS) entry which is preliminary data.</text>
</comment>
<keyword evidence="1 4" id="KW-0808">Transferase</keyword>
<gene>
    <name evidence="4" type="ORF">E1298_44770</name>
</gene>
<reference evidence="4 5" key="1">
    <citation type="submission" date="2019-03" db="EMBL/GenBank/DDBJ databases">
        <title>Draft genome sequences of novel Actinobacteria.</title>
        <authorList>
            <person name="Sahin N."/>
            <person name="Ay H."/>
            <person name="Saygin H."/>
        </authorList>
    </citation>
    <scope>NUCLEOTIDE SEQUENCE [LARGE SCALE GENOMIC DNA]</scope>
    <source>
        <strain evidence="4 5">H3C3</strain>
    </source>
</reference>
<dbReference type="AlphaFoldDB" id="A0A4R4ZW32"/>
<dbReference type="InterPro" id="IPR051016">
    <property type="entry name" value="Diverse_Substrate_AcTransf"/>
</dbReference>
<dbReference type="GO" id="GO:0008080">
    <property type="term" value="F:N-acetyltransferase activity"/>
    <property type="evidence" value="ECO:0007669"/>
    <property type="project" value="TreeGrafter"/>
</dbReference>
<name>A0A4R4ZW32_9ACTN</name>
<keyword evidence="2" id="KW-0012">Acyltransferase</keyword>
<evidence type="ECO:0000256" key="2">
    <source>
        <dbReference type="ARBA" id="ARBA00023315"/>
    </source>
</evidence>
<dbReference type="PANTHER" id="PTHR10545">
    <property type="entry name" value="DIAMINE N-ACETYLTRANSFERASE"/>
    <property type="match status" value="1"/>
</dbReference>
<dbReference type="Proteomes" id="UP000294513">
    <property type="component" value="Unassembled WGS sequence"/>
</dbReference>